<comment type="subcellular location">
    <subcellularLocation>
        <location evidence="1">Secreted</location>
    </subcellularLocation>
</comment>
<reference evidence="5" key="1">
    <citation type="submission" date="2025-08" db="UniProtKB">
        <authorList>
            <consortium name="RefSeq"/>
        </authorList>
    </citation>
    <scope>IDENTIFICATION</scope>
    <source>
        <tissue evidence="5">Muscle</tissue>
    </source>
</reference>
<sequence length="105" mass="11152">MAKVSVIVGIITIVLSVALSASMPKNQLKRTLVEIEHPDEVIRVLTSVVENILASESGKTEKRGLDLGLSRGFSGSQAAKHLMGLAAANFAGGPGRRRRDVSNEE</sequence>
<dbReference type="PANTHER" id="PTHR41146">
    <property type="entry name" value="DIURETIC HORMONE CLASS 2"/>
    <property type="match status" value="1"/>
</dbReference>
<dbReference type="PANTHER" id="PTHR41146:SF1">
    <property type="entry name" value="DIURETIC HORMONE CLASS 2"/>
    <property type="match status" value="1"/>
</dbReference>
<protein>
    <submittedName>
        <fullName evidence="5">Diuretic hormone class 2-like</fullName>
    </submittedName>
</protein>
<feature type="signal peptide" evidence="3">
    <location>
        <begin position="1"/>
        <end position="20"/>
    </location>
</feature>
<dbReference type="InterPro" id="IPR034439">
    <property type="entry name" value="DH2-like"/>
</dbReference>
<dbReference type="GeneID" id="111084891"/>
<evidence type="ECO:0000313" key="4">
    <source>
        <dbReference type="Proteomes" id="UP000694941"/>
    </source>
</evidence>
<organism evidence="4 5">
    <name type="scientific">Limulus polyphemus</name>
    <name type="common">Atlantic horseshoe crab</name>
    <dbReference type="NCBI Taxonomy" id="6850"/>
    <lineage>
        <taxon>Eukaryota</taxon>
        <taxon>Metazoa</taxon>
        <taxon>Ecdysozoa</taxon>
        <taxon>Arthropoda</taxon>
        <taxon>Chelicerata</taxon>
        <taxon>Merostomata</taxon>
        <taxon>Xiphosura</taxon>
        <taxon>Limulidae</taxon>
        <taxon>Limulus</taxon>
    </lineage>
</organism>
<gene>
    <name evidence="5" type="primary">LOC111084891</name>
</gene>
<dbReference type="RefSeq" id="XP_022237096.1">
    <property type="nucleotide sequence ID" value="XM_022381388.1"/>
</dbReference>
<keyword evidence="3" id="KW-0732">Signal</keyword>
<name>A0ABM1S0E1_LIMPO</name>
<evidence type="ECO:0000256" key="1">
    <source>
        <dbReference type="ARBA" id="ARBA00004613"/>
    </source>
</evidence>
<keyword evidence="4" id="KW-1185">Reference proteome</keyword>
<dbReference type="Proteomes" id="UP000694941">
    <property type="component" value="Unplaced"/>
</dbReference>
<proteinExistence type="predicted"/>
<evidence type="ECO:0000256" key="3">
    <source>
        <dbReference type="SAM" id="SignalP"/>
    </source>
</evidence>
<keyword evidence="2" id="KW-0964">Secreted</keyword>
<evidence type="ECO:0000256" key="2">
    <source>
        <dbReference type="ARBA" id="ARBA00022525"/>
    </source>
</evidence>
<feature type="chain" id="PRO_5045153781" evidence="3">
    <location>
        <begin position="21"/>
        <end position="105"/>
    </location>
</feature>
<evidence type="ECO:0000313" key="5">
    <source>
        <dbReference type="RefSeq" id="XP_022237096.1"/>
    </source>
</evidence>
<accession>A0ABM1S0E1</accession>